<dbReference type="Proteomes" id="UP001595858">
    <property type="component" value="Unassembled WGS sequence"/>
</dbReference>
<keyword evidence="4" id="KW-1185">Reference proteome</keyword>
<evidence type="ECO:0000256" key="1">
    <source>
        <dbReference type="SAM" id="MobiDB-lite"/>
    </source>
</evidence>
<dbReference type="InterPro" id="IPR007278">
    <property type="entry name" value="DUF397"/>
</dbReference>
<evidence type="ECO:0000259" key="2">
    <source>
        <dbReference type="Pfam" id="PF04149"/>
    </source>
</evidence>
<protein>
    <submittedName>
        <fullName evidence="3">DUF397 domain-containing protein</fullName>
    </submittedName>
</protein>
<feature type="compositionally biased region" description="Basic and acidic residues" evidence="1">
    <location>
        <begin position="1"/>
        <end position="15"/>
    </location>
</feature>
<feature type="domain" description="DUF397" evidence="2">
    <location>
        <begin position="36"/>
        <end position="89"/>
    </location>
</feature>
<dbReference type="Pfam" id="PF04149">
    <property type="entry name" value="DUF397"/>
    <property type="match status" value="1"/>
</dbReference>
<name>A0ABV9SKD2_9ACTN</name>
<comment type="caution">
    <text evidence="3">The sequence shown here is derived from an EMBL/GenBank/DDBJ whole genome shotgun (WGS) entry which is preliminary data.</text>
</comment>
<evidence type="ECO:0000313" key="3">
    <source>
        <dbReference type="EMBL" id="MFC4866312.1"/>
    </source>
</evidence>
<evidence type="ECO:0000313" key="4">
    <source>
        <dbReference type="Proteomes" id="UP001595858"/>
    </source>
</evidence>
<dbReference type="RefSeq" id="WP_344139839.1">
    <property type="nucleotide sequence ID" value="NZ_BAAAQI010000001.1"/>
</dbReference>
<reference evidence="4" key="1">
    <citation type="journal article" date="2019" name="Int. J. Syst. Evol. Microbiol.">
        <title>The Global Catalogue of Microorganisms (GCM) 10K type strain sequencing project: providing services to taxonomists for standard genome sequencing and annotation.</title>
        <authorList>
            <consortium name="The Broad Institute Genomics Platform"/>
            <consortium name="The Broad Institute Genome Sequencing Center for Infectious Disease"/>
            <person name="Wu L."/>
            <person name="Ma J."/>
        </authorList>
    </citation>
    <scope>NUCLEOTIDE SEQUENCE [LARGE SCALE GENOMIC DNA]</scope>
    <source>
        <strain evidence="4">CGMCC 4.7304</strain>
    </source>
</reference>
<accession>A0ABV9SKD2</accession>
<organism evidence="3 4">
    <name type="scientific">Streptomonospora arabica</name>
    <dbReference type="NCBI Taxonomy" id="412417"/>
    <lineage>
        <taxon>Bacteria</taxon>
        <taxon>Bacillati</taxon>
        <taxon>Actinomycetota</taxon>
        <taxon>Actinomycetes</taxon>
        <taxon>Streptosporangiales</taxon>
        <taxon>Nocardiopsidaceae</taxon>
        <taxon>Streptomonospora</taxon>
    </lineage>
</organism>
<proteinExistence type="predicted"/>
<feature type="region of interest" description="Disordered" evidence="1">
    <location>
        <begin position="1"/>
        <end position="27"/>
    </location>
</feature>
<gene>
    <name evidence="3" type="ORF">ACFPCZ_06690</name>
</gene>
<sequence length="93" mass="9890">MRCDRPHDAPEHHPGNPEFPAATSADGYSPAGQAHLTWYVSTYTGGQGNCVQVADLPAGARAVRDSKHTGEGALDFPSAEWTAFLASARRHGM</sequence>
<dbReference type="EMBL" id="JBHSIY010000006">
    <property type="protein sequence ID" value="MFC4866312.1"/>
    <property type="molecule type" value="Genomic_DNA"/>
</dbReference>